<dbReference type="InterPro" id="IPR019198">
    <property type="entry name" value="Beta_propeller_containing"/>
</dbReference>
<dbReference type="OrthoDB" id="9778998at2"/>
<protein>
    <recommendedName>
        <fullName evidence="5">SbsA Ig-like domain-containing protein</fullName>
    </recommendedName>
</protein>
<evidence type="ECO:0000313" key="3">
    <source>
        <dbReference type="EMBL" id="GAM15140.1"/>
    </source>
</evidence>
<dbReference type="Proteomes" id="UP000031014">
    <property type="component" value="Unassembled WGS sequence"/>
</dbReference>
<keyword evidence="4" id="KW-1185">Reference proteome</keyword>
<dbReference type="InterPro" id="IPR014755">
    <property type="entry name" value="Cu-Rt/internalin_Ig-like"/>
</dbReference>
<evidence type="ECO:0000313" key="4">
    <source>
        <dbReference type="Proteomes" id="UP000031014"/>
    </source>
</evidence>
<dbReference type="Pfam" id="PF09826">
    <property type="entry name" value="Beta_propel"/>
    <property type="match status" value="1"/>
</dbReference>
<gene>
    <name evidence="3" type="ORF">SAMD00020551_3296</name>
</gene>
<dbReference type="AlphaFoldDB" id="A0A0A8X579"/>
<dbReference type="STRING" id="1321606.SAMD00020551_3296"/>
<proteinExistence type="predicted"/>
<feature type="region of interest" description="Disordered" evidence="2">
    <location>
        <begin position="169"/>
        <end position="189"/>
    </location>
</feature>
<dbReference type="RefSeq" id="WP_041966820.1">
    <property type="nucleotide sequence ID" value="NZ_BASE01000073.1"/>
</dbReference>
<evidence type="ECO:0008006" key="5">
    <source>
        <dbReference type="Google" id="ProtNLM"/>
    </source>
</evidence>
<organism evidence="3 4">
    <name type="scientific">Mesobacillus selenatarsenatis (strain DSM 18680 / JCM 14380 / FERM P-15431 / SF-1)</name>
    <dbReference type="NCBI Taxonomy" id="1321606"/>
    <lineage>
        <taxon>Bacteria</taxon>
        <taxon>Bacillati</taxon>
        <taxon>Bacillota</taxon>
        <taxon>Bacilli</taxon>
        <taxon>Bacillales</taxon>
        <taxon>Bacillaceae</taxon>
        <taxon>Mesobacillus</taxon>
    </lineage>
</organism>
<evidence type="ECO:0000256" key="2">
    <source>
        <dbReference type="SAM" id="MobiDB-lite"/>
    </source>
</evidence>
<name>A0A0A8X579_MESS1</name>
<dbReference type="EMBL" id="BASE01000073">
    <property type="protein sequence ID" value="GAM15140.1"/>
    <property type="molecule type" value="Genomic_DNA"/>
</dbReference>
<sequence length="726" mass="82750">MMKKWWLLSGLLLISVVAVAIYSLSQFKVVNAWEEEHVVLPNKVWTLEFSEKVSEKSLDPNLIYVTNDKGEKLDTKLELGTDQKTIFIHPPKNGYDLKAKEFTVHFKKGIKSALGRELNTKHTWQFVVKETLPTVGTQENLASYFEEIIEEEKEARSWFGGLKDSFSAGEDKATEESMTADKSGGGGDVSETNVQVHGVDEADIVKTDGKSIFQAEHDKVRIIQAVPGAQMKVLSTLRYNGEFTPHQLFLEDGQLVVIGYQYHHMTKSYEDAAKDSLIAPMMQSTKIIVYDVKNPADPKQIREVTVEGSYVSARKVDSLVYLVTQHYPDYWLLKENRRMDIRPKFSDTVYDSKERSIDYDDIHYFPESRQPNYTMIAALNLDQPKEEVSMATYLGSGNQLYMSKENLYLAVENYGDMDRKDRGVIAPDTDVHKFAINGMDVKYHSSATVPGTVLNQFSMDEHNGYFRVVTTKGYAWDEKRPSSNHLYILDKNLKEAGKIEELARGEKIYSARFMGDRIYMVTFKETDPLFVFDASDPANPKVLGELKIPGFSNYLHPYDENHIIGFGQDTKIVAEKGASQPRILTDGVKISLFDVSDMSNPKEKFTEIIGGRGTYSPLNHDHKALLFNKDKDIFAFPISVYQNSEKNEYEQIFEYQGAYVYSIDPATGFKLKSKISHINGEMPYYEEWGKQIQRLLYIGDTMYALSPEKITSHKMGSYEKVGELEF</sequence>
<accession>A0A0A8X579</accession>
<reference evidence="3 4" key="1">
    <citation type="submission" date="2013-06" db="EMBL/GenBank/DDBJ databases">
        <title>Whole genome shotgun sequence of Bacillus selenatarsenatis SF-1.</title>
        <authorList>
            <person name="Kuroda M."/>
            <person name="Sei K."/>
            <person name="Yamashita M."/>
            <person name="Ike M."/>
        </authorList>
    </citation>
    <scope>NUCLEOTIDE SEQUENCE [LARGE SCALE GENOMIC DNA]</scope>
    <source>
        <strain evidence="3 4">SF-1</strain>
    </source>
</reference>
<evidence type="ECO:0000256" key="1">
    <source>
        <dbReference type="ARBA" id="ARBA00022729"/>
    </source>
</evidence>
<comment type="caution">
    <text evidence="3">The sequence shown here is derived from an EMBL/GenBank/DDBJ whole genome shotgun (WGS) entry which is preliminary data.</text>
</comment>
<dbReference type="Gene3D" id="2.60.40.1220">
    <property type="match status" value="1"/>
</dbReference>
<keyword evidence="1" id="KW-0732">Signal</keyword>